<sequence length="70" mass="7863">MIDARTLLLSEQIHRSNGNHATADLMREAACAITDLRMTLAEIKRSTYLRHAQDLAETALADGKHWTDKT</sequence>
<dbReference type="EMBL" id="CP158257">
    <property type="protein sequence ID" value="XDJ55696.1"/>
    <property type="molecule type" value="Genomic_DNA"/>
</dbReference>
<name>A0AB39CT47_9BURK</name>
<evidence type="ECO:0000313" key="1">
    <source>
        <dbReference type="EMBL" id="XDJ45081.1"/>
    </source>
</evidence>
<accession>A0AB39CT47</accession>
<proteinExistence type="predicted"/>
<evidence type="ECO:0000313" key="2">
    <source>
        <dbReference type="EMBL" id="XDJ55696.1"/>
    </source>
</evidence>
<dbReference type="EMBL" id="CP158253">
    <property type="protein sequence ID" value="XDJ45081.1"/>
    <property type="molecule type" value="Genomic_DNA"/>
</dbReference>
<dbReference type="RefSeq" id="WP_368647776.1">
    <property type="nucleotide sequence ID" value="NZ_CP158253.1"/>
</dbReference>
<gene>
    <name evidence="2" type="ORF">ABRZ00_00460</name>
    <name evidence="1" type="ORF">ABRZ02_01930</name>
</gene>
<dbReference type="GeneID" id="93065960"/>
<organism evidence="1">
    <name type="scientific">Castellaniella ginsengisoli</name>
    <dbReference type="NCBI Taxonomy" id="546114"/>
    <lineage>
        <taxon>Bacteria</taxon>
        <taxon>Pseudomonadati</taxon>
        <taxon>Pseudomonadota</taxon>
        <taxon>Betaproteobacteria</taxon>
        <taxon>Burkholderiales</taxon>
        <taxon>Alcaligenaceae</taxon>
        <taxon>Castellaniella</taxon>
    </lineage>
</organism>
<protein>
    <submittedName>
        <fullName evidence="1">Uncharacterized protein</fullName>
    </submittedName>
</protein>
<dbReference type="KEGG" id="cgin:ABRZ00_00460"/>
<dbReference type="AlphaFoldDB" id="A0AB39CT47"/>
<reference evidence="1" key="1">
    <citation type="submission" date="2024-05" db="EMBL/GenBank/DDBJ databases">
        <authorList>
            <person name="Luo Y.-C."/>
            <person name="Nicholds J."/>
            <person name="Mortimer T."/>
            <person name="Maboni G."/>
        </authorList>
    </citation>
    <scope>NUCLEOTIDE SEQUENCE</scope>
    <source>
        <strain evidence="2">150221</strain>
        <strain evidence="1">153271</strain>
    </source>
</reference>